<dbReference type="Proteomes" id="UP001056120">
    <property type="component" value="Linkage Group LG01"/>
</dbReference>
<protein>
    <submittedName>
        <fullName evidence="1">Uncharacterized protein</fullName>
    </submittedName>
</protein>
<name>A0ACB9KCU1_9ASTR</name>
<gene>
    <name evidence="1" type="ORF">L1987_04265</name>
</gene>
<accession>A0ACB9KCU1</accession>
<comment type="caution">
    <text evidence="1">The sequence shown here is derived from an EMBL/GenBank/DDBJ whole genome shotgun (WGS) entry which is preliminary data.</text>
</comment>
<proteinExistence type="predicted"/>
<evidence type="ECO:0000313" key="2">
    <source>
        <dbReference type="Proteomes" id="UP001056120"/>
    </source>
</evidence>
<sequence>MFWRKWISKLGKTSSGDLKHKSSEKSSMRVRKVGNDDGMSSLAIIEADIKIKTIKIKRSIFKGYPLEEFEEVGVALGKGIAEDKKVDVQWESN</sequence>
<reference evidence="2" key="1">
    <citation type="journal article" date="2022" name="Mol. Ecol. Resour.">
        <title>The genomes of chicory, endive, great burdock and yacon provide insights into Asteraceae palaeo-polyploidization history and plant inulin production.</title>
        <authorList>
            <person name="Fan W."/>
            <person name="Wang S."/>
            <person name="Wang H."/>
            <person name="Wang A."/>
            <person name="Jiang F."/>
            <person name="Liu H."/>
            <person name="Zhao H."/>
            <person name="Xu D."/>
            <person name="Zhang Y."/>
        </authorList>
    </citation>
    <scope>NUCLEOTIDE SEQUENCE [LARGE SCALE GENOMIC DNA]</scope>
    <source>
        <strain evidence="2">cv. Yunnan</strain>
    </source>
</reference>
<keyword evidence="2" id="KW-1185">Reference proteome</keyword>
<dbReference type="EMBL" id="CM042018">
    <property type="protein sequence ID" value="KAI3830131.1"/>
    <property type="molecule type" value="Genomic_DNA"/>
</dbReference>
<evidence type="ECO:0000313" key="1">
    <source>
        <dbReference type="EMBL" id="KAI3830131.1"/>
    </source>
</evidence>
<organism evidence="1 2">
    <name type="scientific">Smallanthus sonchifolius</name>
    <dbReference type="NCBI Taxonomy" id="185202"/>
    <lineage>
        <taxon>Eukaryota</taxon>
        <taxon>Viridiplantae</taxon>
        <taxon>Streptophyta</taxon>
        <taxon>Embryophyta</taxon>
        <taxon>Tracheophyta</taxon>
        <taxon>Spermatophyta</taxon>
        <taxon>Magnoliopsida</taxon>
        <taxon>eudicotyledons</taxon>
        <taxon>Gunneridae</taxon>
        <taxon>Pentapetalae</taxon>
        <taxon>asterids</taxon>
        <taxon>campanulids</taxon>
        <taxon>Asterales</taxon>
        <taxon>Asteraceae</taxon>
        <taxon>Asteroideae</taxon>
        <taxon>Heliantheae alliance</taxon>
        <taxon>Millerieae</taxon>
        <taxon>Smallanthus</taxon>
    </lineage>
</organism>
<reference evidence="1 2" key="2">
    <citation type="journal article" date="2022" name="Mol. Ecol. Resour.">
        <title>The genomes of chicory, endive, great burdock and yacon provide insights into Asteraceae paleo-polyploidization history and plant inulin production.</title>
        <authorList>
            <person name="Fan W."/>
            <person name="Wang S."/>
            <person name="Wang H."/>
            <person name="Wang A."/>
            <person name="Jiang F."/>
            <person name="Liu H."/>
            <person name="Zhao H."/>
            <person name="Xu D."/>
            <person name="Zhang Y."/>
        </authorList>
    </citation>
    <scope>NUCLEOTIDE SEQUENCE [LARGE SCALE GENOMIC DNA]</scope>
    <source>
        <strain evidence="2">cv. Yunnan</strain>
        <tissue evidence="1">Leaves</tissue>
    </source>
</reference>